<sequence length="174" mass="20352">MSMKIREEIKRTWDGLIYPALSPILFLISMFQIFVFTDVGGINSLLTFLIGWAMWLGWYANIFYIFSLLARRTPRVSFLYCLLAFILAITITIPLNIPLRRSLTVFEYGWGFYLWIMAIVVHMIRQAGFLWFEGSQGRKSFFVFLSLGVIGCISIFFLHQSNHGMNFKIYLILF</sequence>
<evidence type="ECO:0000313" key="2">
    <source>
        <dbReference type="EMBL" id="RMP83679.1"/>
    </source>
</evidence>
<feature type="transmembrane region" description="Helical" evidence="1">
    <location>
        <begin position="112"/>
        <end position="132"/>
    </location>
</feature>
<keyword evidence="1" id="KW-0812">Transmembrane</keyword>
<organism evidence="2 3">
    <name type="scientific">Pseudomonas syringae pv. actinidiae</name>
    <dbReference type="NCBI Taxonomy" id="103796"/>
    <lineage>
        <taxon>Bacteria</taxon>
        <taxon>Pseudomonadati</taxon>
        <taxon>Pseudomonadota</taxon>
        <taxon>Gammaproteobacteria</taxon>
        <taxon>Pseudomonadales</taxon>
        <taxon>Pseudomonadaceae</taxon>
        <taxon>Pseudomonas</taxon>
        <taxon>Pseudomonas syringae</taxon>
    </lineage>
</organism>
<feature type="transmembrane region" description="Helical" evidence="1">
    <location>
        <begin position="42"/>
        <end position="66"/>
    </location>
</feature>
<accession>A0A7Z6UBN9</accession>
<comment type="caution">
    <text evidence="2">The sequence shown here is derived from an EMBL/GenBank/DDBJ whole genome shotgun (WGS) entry which is preliminary data.</text>
</comment>
<keyword evidence="1" id="KW-0472">Membrane</keyword>
<dbReference type="Proteomes" id="UP000282289">
    <property type="component" value="Unassembled WGS sequence"/>
</dbReference>
<dbReference type="AlphaFoldDB" id="A0A7Z6UBN9"/>
<evidence type="ECO:0000256" key="1">
    <source>
        <dbReference type="SAM" id="Phobius"/>
    </source>
</evidence>
<feature type="transmembrane region" description="Helical" evidence="1">
    <location>
        <begin position="141"/>
        <end position="158"/>
    </location>
</feature>
<feature type="transmembrane region" description="Helical" evidence="1">
    <location>
        <begin position="78"/>
        <end position="97"/>
    </location>
</feature>
<feature type="transmembrane region" description="Helical" evidence="1">
    <location>
        <begin position="16"/>
        <end position="36"/>
    </location>
</feature>
<protein>
    <submittedName>
        <fullName evidence="2">Uncharacterized protein</fullName>
    </submittedName>
</protein>
<name>A0A7Z6UBN9_PSESF</name>
<dbReference type="EMBL" id="RBQT01000020">
    <property type="protein sequence ID" value="RMP83679.1"/>
    <property type="molecule type" value="Genomic_DNA"/>
</dbReference>
<gene>
    <name evidence="2" type="ORF">ALQ15_200129</name>
</gene>
<keyword evidence="1" id="KW-1133">Transmembrane helix</keyword>
<dbReference type="RefSeq" id="WP_122280372.1">
    <property type="nucleotide sequence ID" value="NZ_RBQT01000020.1"/>
</dbReference>
<proteinExistence type="predicted"/>
<reference evidence="2 3" key="1">
    <citation type="submission" date="2018-08" db="EMBL/GenBank/DDBJ databases">
        <title>Recombination of ecologically and evolutionarily significant loci maintains genetic cohesion in the Pseudomonas syringae species complex.</title>
        <authorList>
            <person name="Dillon M."/>
            <person name="Thakur S."/>
            <person name="Almeida R.N.D."/>
            <person name="Weir B.S."/>
            <person name="Guttman D.S."/>
        </authorList>
    </citation>
    <scope>NUCLEOTIDE SEQUENCE [LARGE SCALE GENOMIC DNA]</scope>
    <source>
        <strain evidence="2 3">ICMP 19589</strain>
    </source>
</reference>
<evidence type="ECO:0000313" key="3">
    <source>
        <dbReference type="Proteomes" id="UP000282289"/>
    </source>
</evidence>